<dbReference type="SUPFAM" id="SSF57184">
    <property type="entry name" value="Growth factor receptor domain"/>
    <property type="match status" value="4"/>
</dbReference>
<comment type="caution">
    <text evidence="2">The sequence shown here is derived from an EMBL/GenBank/DDBJ whole genome shotgun (WGS) entry which is preliminary data.</text>
</comment>
<dbReference type="SMART" id="SM00261">
    <property type="entry name" value="FU"/>
    <property type="match status" value="6"/>
</dbReference>
<feature type="signal peptide" evidence="1">
    <location>
        <begin position="1"/>
        <end position="21"/>
    </location>
</feature>
<reference evidence="2 3" key="1">
    <citation type="journal article" date="2018" name="Plant J.">
        <title>Genome sequences of Chlorella sorokiniana UTEX 1602 and Micractinium conductrix SAG 241.80: implications to maltose excretion by a green alga.</title>
        <authorList>
            <person name="Arriola M.B."/>
            <person name="Velmurugan N."/>
            <person name="Zhang Y."/>
            <person name="Plunkett M.H."/>
            <person name="Hondzo H."/>
            <person name="Barney B.M."/>
        </authorList>
    </citation>
    <scope>NUCLEOTIDE SEQUENCE [LARGE SCALE GENOMIC DNA]</scope>
    <source>
        <strain evidence="3">UTEX 1602</strain>
    </source>
</reference>
<protein>
    <submittedName>
        <fullName evidence="2">Insulin-like growth factor binding N-terminal</fullName>
    </submittedName>
</protein>
<dbReference type="InterPro" id="IPR009030">
    <property type="entry name" value="Growth_fac_rcpt_cys_sf"/>
</dbReference>
<dbReference type="PANTHER" id="PTHR23275">
    <property type="entry name" value="CABRIOLET.-RELATED"/>
    <property type="match status" value="1"/>
</dbReference>
<dbReference type="Proteomes" id="UP000239899">
    <property type="component" value="Unassembled WGS sequence"/>
</dbReference>
<gene>
    <name evidence="2" type="ORF">C2E21_8500</name>
</gene>
<dbReference type="InterPro" id="IPR052798">
    <property type="entry name" value="Giardia_VSA"/>
</dbReference>
<proteinExistence type="predicted"/>
<dbReference type="PANTHER" id="PTHR23275:SF100">
    <property type="entry name" value="EGF-LIKE DOMAIN-CONTAINING PROTEIN"/>
    <property type="match status" value="1"/>
</dbReference>
<dbReference type="EMBL" id="LHPG02000020">
    <property type="protein sequence ID" value="PRW21119.1"/>
    <property type="molecule type" value="Genomic_DNA"/>
</dbReference>
<evidence type="ECO:0000313" key="2">
    <source>
        <dbReference type="EMBL" id="PRW21119.1"/>
    </source>
</evidence>
<evidence type="ECO:0000313" key="3">
    <source>
        <dbReference type="Proteomes" id="UP000239899"/>
    </source>
</evidence>
<accession>A0A2P6TEQ2</accession>
<name>A0A2P6TEQ2_CHLSO</name>
<keyword evidence="1" id="KW-0732">Signal</keyword>
<dbReference type="STRING" id="3076.A0A2P6TEQ2"/>
<sequence length="459" mass="47438">MRRTLLLFAACALLLAHGAHAKCKADKEGTVNSGCKKCAKDGSKCLECSDRFGLAADGTCVPCTVPGYYGDQCTKCDGDKPDICLTCSAACGRRSCTGLFASEGRCEPCGDSCSDCNAKGACIACGRFTGLINGTCERCVENCYSCREDASKCDECTTGFGLSKDGTCVACSGSEDGGVLSCDAAGKATDCYSGWFLKDGACVKCAEHCSECKDDKTCNSCEMGFGPSKKGAKDCVPCKSANCTSCYDDFSKCTTCDSSFGLVGDACVACEAANCFACDGNAKVCTACTSNDTVSLGTDKATGGCAPCKDANCQSCDDAAVCSYCKDGFGVDEKAGACKACPDKATACTFNATGTFVEICAEGYGPDKAQKECKSCGVEHCNSCDKLGAGFCDIYGCAEGFGYSDKENVCFACTEGCASCTENSCSYCKTGWAFADRTETACTKCVDGDKRPDCEVPTN</sequence>
<organism evidence="2 3">
    <name type="scientific">Chlorella sorokiniana</name>
    <name type="common">Freshwater green alga</name>
    <dbReference type="NCBI Taxonomy" id="3076"/>
    <lineage>
        <taxon>Eukaryota</taxon>
        <taxon>Viridiplantae</taxon>
        <taxon>Chlorophyta</taxon>
        <taxon>core chlorophytes</taxon>
        <taxon>Trebouxiophyceae</taxon>
        <taxon>Chlorellales</taxon>
        <taxon>Chlorellaceae</taxon>
        <taxon>Chlorella clade</taxon>
        <taxon>Chlorella</taxon>
    </lineage>
</organism>
<keyword evidence="3" id="KW-1185">Reference proteome</keyword>
<dbReference type="OrthoDB" id="300641at2759"/>
<evidence type="ECO:0000256" key="1">
    <source>
        <dbReference type="SAM" id="SignalP"/>
    </source>
</evidence>
<dbReference type="InterPro" id="IPR006212">
    <property type="entry name" value="Furin_repeat"/>
</dbReference>
<feature type="chain" id="PRO_5015179883" evidence="1">
    <location>
        <begin position="22"/>
        <end position="459"/>
    </location>
</feature>
<dbReference type="AlphaFoldDB" id="A0A2P6TEQ2"/>